<dbReference type="PaxDb" id="572546-Arcpr_1687"/>
<protein>
    <recommendedName>
        <fullName evidence="3">20S proteasome A and B subunits</fullName>
    </recommendedName>
</protein>
<dbReference type="HOGENOM" id="CLU_091231_0_0_2"/>
<name>D2RF39_ARCPA</name>
<dbReference type="eggNOG" id="arCOG00970">
    <property type="taxonomic scope" value="Archaea"/>
</dbReference>
<accession>D2RF39</accession>
<dbReference type="Gene3D" id="3.60.20.10">
    <property type="entry name" value="Glutamine Phosphoribosylpyrophosphate, subunit 1, domain 1"/>
    <property type="match status" value="1"/>
</dbReference>
<dbReference type="InterPro" id="IPR029055">
    <property type="entry name" value="Ntn_hydrolases_N"/>
</dbReference>
<proteinExistence type="predicted"/>
<dbReference type="AlphaFoldDB" id="D2RF39"/>
<reference evidence="1 2" key="1">
    <citation type="journal article" date="2010" name="Stand. Genomic Sci.">
        <title>Complete genome sequence of Archaeoglobus profundus type strain (AV18).</title>
        <authorList>
            <person name="von Jan M."/>
            <person name="Lapidus A."/>
            <person name="Del Rio T.G."/>
            <person name="Copeland A."/>
            <person name="Tice H."/>
            <person name="Cheng J.F."/>
            <person name="Lucas S."/>
            <person name="Chen F."/>
            <person name="Nolan M."/>
            <person name="Goodwin L."/>
            <person name="Han C."/>
            <person name="Pitluck S."/>
            <person name="Liolios K."/>
            <person name="Ivanova N."/>
            <person name="Mavromatis K."/>
            <person name="Ovchinnikova G."/>
            <person name="Chertkov O."/>
            <person name="Pati A."/>
            <person name="Chen A."/>
            <person name="Palaniappan K."/>
            <person name="Land M."/>
            <person name="Hauser L."/>
            <person name="Chang Y.J."/>
            <person name="Jeffries C.D."/>
            <person name="Saunders E."/>
            <person name="Brettin T."/>
            <person name="Detter J.C."/>
            <person name="Chain P."/>
            <person name="Eichinger K."/>
            <person name="Huber H."/>
            <person name="Spring S."/>
            <person name="Rohde M."/>
            <person name="Goker M."/>
            <person name="Wirth R."/>
            <person name="Woyke T."/>
            <person name="Bristow J."/>
            <person name="Eisen J.A."/>
            <person name="Markowitz V."/>
            <person name="Hugenholtz P."/>
            <person name="Kyrpides N.C."/>
            <person name="Klenk H.P."/>
        </authorList>
    </citation>
    <scope>NUCLEOTIDE SEQUENCE [LARGE SCALE GENOMIC DNA]</scope>
    <source>
        <strain evidence="2">DSM 5631 / JCM 9629 / NBRC 100127 / Av18</strain>
    </source>
</reference>
<dbReference type="STRING" id="572546.Arcpr_1687"/>
<sequence length="272" mass="30714">MTIAICVKVYDGVVLASDSAGTILNASGEVWNVYNYANKIFNLYKGLPIGAVTWGSGNIGDLSISTLVKDFRKKLASSDPDYQIDKENYTIEEVVDKFLQFMYVENYLEAYNDLDDEDKPYIGFYIAGYSANGTHPEVYRLDIGFGDFKKSEVDSPLAWDGEYEVISRIVKGYSPMLLDVLSELGIQEDMLQDLSRYLSERLEITLVHPAMPIQDAIDLADFLVDTAIKFARFRPGAPTIGGPIEIAAITKHEGFKWVKRKHYYSRELNPER</sequence>
<organism evidence="1 2">
    <name type="scientific">Archaeoglobus profundus (strain DSM 5631 / JCM 9629 / NBRC 100127 / Av18)</name>
    <dbReference type="NCBI Taxonomy" id="572546"/>
    <lineage>
        <taxon>Archaea</taxon>
        <taxon>Methanobacteriati</taxon>
        <taxon>Methanobacteriota</taxon>
        <taxon>Archaeoglobi</taxon>
        <taxon>Archaeoglobales</taxon>
        <taxon>Archaeoglobaceae</taxon>
        <taxon>Archaeoglobus</taxon>
    </lineage>
</organism>
<dbReference type="RefSeq" id="WP_012941068.1">
    <property type="nucleotide sequence ID" value="NC_013741.1"/>
</dbReference>
<dbReference type="EMBL" id="CP001857">
    <property type="protein sequence ID" value="ADB58733.1"/>
    <property type="molecule type" value="Genomic_DNA"/>
</dbReference>
<dbReference type="Proteomes" id="UP000001901">
    <property type="component" value="Chromosome"/>
</dbReference>
<evidence type="ECO:0000313" key="1">
    <source>
        <dbReference type="EMBL" id="ADB58733.1"/>
    </source>
</evidence>
<evidence type="ECO:0008006" key="3">
    <source>
        <dbReference type="Google" id="ProtNLM"/>
    </source>
</evidence>
<dbReference type="OrthoDB" id="68278at2157"/>
<dbReference type="KEGG" id="apo:Arcpr_1687"/>
<evidence type="ECO:0000313" key="2">
    <source>
        <dbReference type="Proteomes" id="UP000001901"/>
    </source>
</evidence>
<keyword evidence="2" id="KW-1185">Reference proteome</keyword>
<dbReference type="GeneID" id="8740380"/>
<gene>
    <name evidence="1" type="ordered locus">Arcpr_1687</name>
</gene>